<gene>
    <name evidence="2" type="ORF">JWS04_31015</name>
</gene>
<keyword evidence="3" id="KW-1185">Reference proteome</keyword>
<reference evidence="2 3" key="1">
    <citation type="submission" date="2021-03" db="EMBL/GenBank/DDBJ databases">
        <title>Genome Sequence of Bradyrhizobium vignae strain ISRA400.</title>
        <authorList>
            <person name="Tisa L.S."/>
            <person name="Svistoonoff S."/>
            <person name="Hocher V."/>
            <person name="Fall S."/>
            <person name="Zaiya A."/>
            <person name="Naing D."/>
            <person name="Niang N."/>
            <person name="Diouf A."/>
            <person name="Dasylva M.C."/>
            <person name="Toure O."/>
            <person name="Gueye M."/>
            <person name="Gully D."/>
            <person name="Tisseyre P."/>
            <person name="Simpson S."/>
            <person name="Morris K."/>
            <person name="Thomas W.K."/>
        </authorList>
    </citation>
    <scope>NUCLEOTIDE SEQUENCE [LARGE SCALE GENOMIC DNA]</scope>
    <source>
        <strain evidence="2 3">ISRA400</strain>
    </source>
</reference>
<feature type="transmembrane region" description="Helical" evidence="1">
    <location>
        <begin position="45"/>
        <end position="66"/>
    </location>
</feature>
<proteinExistence type="predicted"/>
<evidence type="ECO:0000313" key="3">
    <source>
        <dbReference type="Proteomes" id="UP000669317"/>
    </source>
</evidence>
<dbReference type="RefSeq" id="WP_209296347.1">
    <property type="nucleotide sequence ID" value="NZ_JAGIKT010000083.1"/>
</dbReference>
<organism evidence="2 3">
    <name type="scientific">Bradyrhizobium vignae</name>
    <dbReference type="NCBI Taxonomy" id="1549949"/>
    <lineage>
        <taxon>Bacteria</taxon>
        <taxon>Pseudomonadati</taxon>
        <taxon>Pseudomonadota</taxon>
        <taxon>Alphaproteobacteria</taxon>
        <taxon>Hyphomicrobiales</taxon>
        <taxon>Nitrobacteraceae</taxon>
        <taxon>Bradyrhizobium</taxon>
    </lineage>
</organism>
<keyword evidence="1" id="KW-0812">Transmembrane</keyword>
<keyword evidence="1" id="KW-0472">Membrane</keyword>
<comment type="caution">
    <text evidence="2">The sequence shown here is derived from an EMBL/GenBank/DDBJ whole genome shotgun (WGS) entry which is preliminary data.</text>
</comment>
<dbReference type="EMBL" id="JAGIKT010000083">
    <property type="protein sequence ID" value="MBP0115418.1"/>
    <property type="molecule type" value="Genomic_DNA"/>
</dbReference>
<dbReference type="Proteomes" id="UP000669317">
    <property type="component" value="Unassembled WGS sequence"/>
</dbReference>
<evidence type="ECO:0000313" key="2">
    <source>
        <dbReference type="EMBL" id="MBP0115418.1"/>
    </source>
</evidence>
<sequence>RLSSEAYSPRPLGTETFPRSLGWLVGFGASQRARRAMTPLPVSDVFLTVAIMAVAFVIEIGLFILIGMF</sequence>
<evidence type="ECO:0000256" key="1">
    <source>
        <dbReference type="SAM" id="Phobius"/>
    </source>
</evidence>
<keyword evidence="1" id="KW-1133">Transmembrane helix</keyword>
<protein>
    <submittedName>
        <fullName evidence="2">Uncharacterized protein</fullName>
    </submittedName>
</protein>
<feature type="non-terminal residue" evidence="2">
    <location>
        <position position="1"/>
    </location>
</feature>
<accession>A0ABS4A4S5</accession>
<name>A0ABS4A4S5_9BRAD</name>